<evidence type="ECO:0000313" key="2">
    <source>
        <dbReference type="Proteomes" id="UP000046392"/>
    </source>
</evidence>
<dbReference type="AlphaFoldDB" id="A0A0N5C4U5"/>
<sequence>MLPKKDLRVIFLYEFKLGRNGAEAYQNIVDAWGKGQLSNAQYDDKLRCHISKIILKKLGELKCEALPHLPYSPDLSDDKLRCHISKIILKKFGELKYELYLTFHTPLIFPLQFSICLSI</sequence>
<dbReference type="InterPro" id="IPR041426">
    <property type="entry name" value="Mos1_HTH"/>
</dbReference>
<dbReference type="Proteomes" id="UP000046392">
    <property type="component" value="Unplaced"/>
</dbReference>
<name>A0A0N5C4U5_STREA</name>
<evidence type="ECO:0000313" key="3">
    <source>
        <dbReference type="WBParaSite" id="SPAL_0001297400.1"/>
    </source>
</evidence>
<keyword evidence="2" id="KW-1185">Reference proteome</keyword>
<evidence type="ECO:0000259" key="1">
    <source>
        <dbReference type="Pfam" id="PF17906"/>
    </source>
</evidence>
<dbReference type="WBParaSite" id="SPAL_0001297400.1">
    <property type="protein sequence ID" value="SPAL_0001297400.1"/>
    <property type="gene ID" value="SPAL_0001297400"/>
</dbReference>
<accession>A0A0N5C4U5</accession>
<dbReference type="Pfam" id="PF17906">
    <property type="entry name" value="HTH_48"/>
    <property type="match status" value="1"/>
</dbReference>
<feature type="domain" description="Mos1 transposase HTH" evidence="1">
    <location>
        <begin position="4"/>
        <end position="41"/>
    </location>
</feature>
<dbReference type="Gene3D" id="1.10.10.1450">
    <property type="match status" value="1"/>
</dbReference>
<proteinExistence type="predicted"/>
<reference evidence="3" key="1">
    <citation type="submission" date="2017-02" db="UniProtKB">
        <authorList>
            <consortium name="WormBaseParasite"/>
        </authorList>
    </citation>
    <scope>IDENTIFICATION</scope>
</reference>
<protein>
    <submittedName>
        <fullName evidence="3">HTH_48 domain-containing protein</fullName>
    </submittedName>
</protein>
<organism evidence="2 3">
    <name type="scientific">Strongyloides papillosus</name>
    <name type="common">Intestinal threadworm</name>
    <dbReference type="NCBI Taxonomy" id="174720"/>
    <lineage>
        <taxon>Eukaryota</taxon>
        <taxon>Metazoa</taxon>
        <taxon>Ecdysozoa</taxon>
        <taxon>Nematoda</taxon>
        <taxon>Chromadorea</taxon>
        <taxon>Rhabditida</taxon>
        <taxon>Tylenchina</taxon>
        <taxon>Panagrolaimomorpha</taxon>
        <taxon>Strongyloidoidea</taxon>
        <taxon>Strongyloididae</taxon>
        <taxon>Strongyloides</taxon>
    </lineage>
</organism>